<gene>
    <name evidence="1" type="ORF">DW944_05920</name>
</gene>
<dbReference type="AlphaFoldDB" id="A0A413R8N0"/>
<organism evidence="1 2">
    <name type="scientific">Eubacterium ventriosum</name>
    <dbReference type="NCBI Taxonomy" id="39496"/>
    <lineage>
        <taxon>Bacteria</taxon>
        <taxon>Bacillati</taxon>
        <taxon>Bacillota</taxon>
        <taxon>Clostridia</taxon>
        <taxon>Eubacteriales</taxon>
        <taxon>Eubacteriaceae</taxon>
        <taxon>Eubacterium</taxon>
    </lineage>
</organism>
<protein>
    <submittedName>
        <fullName evidence="1">Uncharacterized protein</fullName>
    </submittedName>
</protein>
<keyword evidence="2" id="KW-1185">Reference proteome</keyword>
<comment type="caution">
    <text evidence="1">The sequence shown here is derived from an EMBL/GenBank/DDBJ whole genome shotgun (WGS) entry which is preliminary data.</text>
</comment>
<name>A0A413R8N0_9FIRM</name>
<evidence type="ECO:0000313" key="1">
    <source>
        <dbReference type="EMBL" id="RHA18607.1"/>
    </source>
</evidence>
<dbReference type="Proteomes" id="UP000284779">
    <property type="component" value="Unassembled WGS sequence"/>
</dbReference>
<proteinExistence type="predicted"/>
<evidence type="ECO:0000313" key="2">
    <source>
        <dbReference type="Proteomes" id="UP000284779"/>
    </source>
</evidence>
<accession>A0A413R8N0</accession>
<reference evidence="1 2" key="1">
    <citation type="submission" date="2018-08" db="EMBL/GenBank/DDBJ databases">
        <title>A genome reference for cultivated species of the human gut microbiota.</title>
        <authorList>
            <person name="Zou Y."/>
            <person name="Xue W."/>
            <person name="Luo G."/>
        </authorList>
    </citation>
    <scope>NUCLEOTIDE SEQUENCE [LARGE SCALE GENOMIC DNA]</scope>
    <source>
        <strain evidence="1 2">AM44-11BH</strain>
    </source>
</reference>
<dbReference type="EMBL" id="QSFD01000005">
    <property type="protein sequence ID" value="RHA18607.1"/>
    <property type="molecule type" value="Genomic_DNA"/>
</dbReference>
<sequence length="78" mass="9189">MNIYVCDYTDSEGINTIIAIQQESHEEYIDYFKELLDKKMIERIDDIETLIEDLGYDSVAYAFRCICCNKVTIVCQNY</sequence>